<keyword evidence="2" id="KW-1185">Reference proteome</keyword>
<gene>
    <name evidence="1" type="ORF">KPL71_014490</name>
</gene>
<accession>A0ACB8KC00</accession>
<evidence type="ECO:0000313" key="1">
    <source>
        <dbReference type="EMBL" id="KAH9751896.1"/>
    </source>
</evidence>
<name>A0ACB8KC00_CITSI</name>
<comment type="caution">
    <text evidence="1">The sequence shown here is derived from an EMBL/GenBank/DDBJ whole genome shotgun (WGS) entry which is preliminary data.</text>
</comment>
<dbReference type="EMBL" id="CM039174">
    <property type="protein sequence ID" value="KAH9751896.1"/>
    <property type="molecule type" value="Genomic_DNA"/>
</dbReference>
<dbReference type="Proteomes" id="UP000829398">
    <property type="component" value="Chromosome 5"/>
</dbReference>
<proteinExistence type="predicted"/>
<protein>
    <submittedName>
        <fullName evidence="1">BED-type domain-containing protein</fullName>
    </submittedName>
</protein>
<reference evidence="2" key="1">
    <citation type="journal article" date="2023" name="Hortic. Res.">
        <title>A chromosome-level phased genome enabling allele-level studies in sweet orange: a case study on citrus Huanglongbing tolerance.</title>
        <authorList>
            <person name="Wu B."/>
            <person name="Yu Q."/>
            <person name="Deng Z."/>
            <person name="Duan Y."/>
            <person name="Luo F."/>
            <person name="Gmitter F. Jr."/>
        </authorList>
    </citation>
    <scope>NUCLEOTIDE SEQUENCE [LARGE SCALE GENOMIC DNA]</scope>
    <source>
        <strain evidence="2">cv. Valencia</strain>
    </source>
</reference>
<evidence type="ECO:0000313" key="2">
    <source>
        <dbReference type="Proteomes" id="UP000829398"/>
    </source>
</evidence>
<sequence>MRSNHTVESTQKQLQTKKENGKCKVSTFSFNQETSRKELTNMISIHEYPPSMVEHWAFKRFIVSLQPMFRFVSRNTIKSDILKIYDYERAKTMSLLDSNRSRIAITTNMWTSSNQQNGFMAITSHFIDDNWELQSRIIRFLYVPCPHTTEVLSEAFLSCLLEWSIDNKLSALIVDNFTTNDAMIDILLEKISSHSVSLNRDLFHMCCAAHILNLIVKEGMSVISDSIERIRYCVLFWSATPKRQKTFYGTARKCNISCNRNLVQDCKTRWNSIYLMLDRALVFKEVFSRLKQREPLYKSLPTKEDWVFTKEIRDRLESFYEVTTLFSGTRYPTTNIYFSSICEIKLSIYEWTVVHGFMAMAAVLDLRFKMKLIEYYFDLMYGDGAQKEIENVRSFCYDMLKDYPARCKSKENSQVPAQASVASSSRVVVAHSKLGKPIARDVLVIPVSTVAFKLAFSTGGRFVSPHRSRLHPKTVEALMCAQNWLCAEFDDADSSNKAGNSKFVEDEDIVDEASCWMGACGGEEMKYLLLELVLNDNMKCNCYF</sequence>
<organism evidence="1 2">
    <name type="scientific">Citrus sinensis</name>
    <name type="common">Sweet orange</name>
    <name type="synonym">Citrus aurantium var. sinensis</name>
    <dbReference type="NCBI Taxonomy" id="2711"/>
    <lineage>
        <taxon>Eukaryota</taxon>
        <taxon>Viridiplantae</taxon>
        <taxon>Streptophyta</taxon>
        <taxon>Embryophyta</taxon>
        <taxon>Tracheophyta</taxon>
        <taxon>Spermatophyta</taxon>
        <taxon>Magnoliopsida</taxon>
        <taxon>eudicotyledons</taxon>
        <taxon>Gunneridae</taxon>
        <taxon>Pentapetalae</taxon>
        <taxon>rosids</taxon>
        <taxon>malvids</taxon>
        <taxon>Sapindales</taxon>
        <taxon>Rutaceae</taxon>
        <taxon>Aurantioideae</taxon>
        <taxon>Citrus</taxon>
    </lineage>
</organism>